<reference evidence="2 3" key="1">
    <citation type="submission" date="2024-02" db="EMBL/GenBank/DDBJ databases">
        <title>The whole genome sequence of five bacterial samples isolated from Abu Dhabi Sabkha-shore region.</title>
        <authorList>
            <person name="Sudalaimuthuasari N."/>
            <person name="Sarfraz B."/>
            <person name="Tuyisabe J.D."/>
            <person name="Mugisha Ntwali L.D.M."/>
            <person name="Ali A.I.A.A."/>
            <person name="Almansoori S.Z.A."/>
            <person name="Alajami H.S.A."/>
            <person name="Almeqbaali A.A.S."/>
            <person name="Kundu B."/>
            <person name="Saeed E.E."/>
            <person name="Sukumarinath V."/>
            <person name="Mishra A.K."/>
            <person name="Hazzouri K.M."/>
            <person name="Almaskari R."/>
            <person name="Sharma A.K."/>
            <person name="Amiri K.M.A."/>
        </authorList>
    </citation>
    <scope>NUCLEOTIDE SEQUENCE [LARGE SCALE GENOMIC DNA]</scope>
    <source>
        <strain evidence="3">kcgeb_sd</strain>
    </source>
</reference>
<feature type="region of interest" description="Disordered" evidence="1">
    <location>
        <begin position="1"/>
        <end position="23"/>
    </location>
</feature>
<dbReference type="Proteomes" id="UP001335183">
    <property type="component" value="Chromosome"/>
</dbReference>
<gene>
    <name evidence="2" type="ORF">V5F89_12575</name>
</gene>
<keyword evidence="3" id="KW-1185">Reference proteome</keyword>
<protein>
    <submittedName>
        <fullName evidence="2">Uncharacterized protein</fullName>
    </submittedName>
</protein>
<evidence type="ECO:0000313" key="3">
    <source>
        <dbReference type="Proteomes" id="UP001335183"/>
    </source>
</evidence>
<dbReference type="InterPro" id="IPR036390">
    <property type="entry name" value="WH_DNA-bd_sf"/>
</dbReference>
<evidence type="ECO:0000313" key="2">
    <source>
        <dbReference type="EMBL" id="WWA47085.1"/>
    </source>
</evidence>
<proteinExistence type="predicted"/>
<organism evidence="2 3">
    <name type="scientific">Pelagerythrobacter marensis</name>
    <dbReference type="NCBI Taxonomy" id="543877"/>
    <lineage>
        <taxon>Bacteria</taxon>
        <taxon>Pseudomonadati</taxon>
        <taxon>Pseudomonadota</taxon>
        <taxon>Alphaproteobacteria</taxon>
        <taxon>Sphingomonadales</taxon>
        <taxon>Erythrobacteraceae</taxon>
        <taxon>Pelagerythrobacter</taxon>
    </lineage>
</organism>
<dbReference type="SUPFAM" id="SSF46785">
    <property type="entry name" value="Winged helix' DNA-binding domain"/>
    <property type="match status" value="1"/>
</dbReference>
<evidence type="ECO:0000256" key="1">
    <source>
        <dbReference type="SAM" id="MobiDB-lite"/>
    </source>
</evidence>
<dbReference type="EMBL" id="CP144918">
    <property type="protein sequence ID" value="WWA47085.1"/>
    <property type="molecule type" value="Genomic_DNA"/>
</dbReference>
<accession>A0ABZ2D9P3</accession>
<dbReference type="RefSeq" id="WP_338445976.1">
    <property type="nucleotide sequence ID" value="NZ_CP144918.1"/>
</dbReference>
<name>A0ABZ2D9P3_9SPHN</name>
<sequence>MLGLQVSREQRKQWSRGDSPRSGEPVWRNSYYVGQIEDRIWRPINGGRVRDGKRWTRALLKAARSFERSTREKRRETEPGARNGALGPIGIEVLDYLYEVVDYATGRLEPAVRTIAEAIGYSYSAVHDALVRLRAHGFINWMRRSKPVEEPKPGGQQVEQASNAYALLVPEGMRKWLSRLVGRATTPECEEARRERERAEFQRMLDQLTATEFIDHHFDRSTLLGETLRRLATAVDRREAHRGESGRADETGGL</sequence>